<dbReference type="NCBIfam" id="TIGR00176">
    <property type="entry name" value="mobB"/>
    <property type="match status" value="1"/>
</dbReference>
<sequence>MKVFGLVGRSGTGKTTLMIKLLDEVIARGYRVSTMKHTHHDFDLDQPGKDSFEHRRAGAEEVLLTSSRRWAVLHELKGSAEPDMDTLLTKMTPVDLVLVEGFKKHKYPKLEIHRRAIDNPLQCLDDAAIVAVASDEALPNAPVPVLDLNDFSAVADFILDHLGLKRSRQDRAS</sequence>
<name>A0A4R3J7K3_9PROT</name>
<evidence type="ECO:0000259" key="1">
    <source>
        <dbReference type="Pfam" id="PF03205"/>
    </source>
</evidence>
<evidence type="ECO:0000313" key="3">
    <source>
        <dbReference type="Proteomes" id="UP000295304"/>
    </source>
</evidence>
<dbReference type="Gene3D" id="3.40.50.300">
    <property type="entry name" value="P-loop containing nucleotide triphosphate hydrolases"/>
    <property type="match status" value="1"/>
</dbReference>
<dbReference type="GO" id="GO:0006777">
    <property type="term" value="P:Mo-molybdopterin cofactor biosynthetic process"/>
    <property type="evidence" value="ECO:0007669"/>
    <property type="project" value="InterPro"/>
</dbReference>
<dbReference type="OrthoDB" id="9804758at2"/>
<dbReference type="RefSeq" id="WP_132939711.1">
    <property type="nucleotide sequence ID" value="NZ_CP119676.1"/>
</dbReference>
<dbReference type="Pfam" id="PF03205">
    <property type="entry name" value="MobB"/>
    <property type="match status" value="1"/>
</dbReference>
<reference evidence="2 3" key="1">
    <citation type="submission" date="2019-03" db="EMBL/GenBank/DDBJ databases">
        <title>Genomic Encyclopedia of Type Strains, Phase IV (KMG-IV): sequencing the most valuable type-strain genomes for metagenomic binning, comparative biology and taxonomic classification.</title>
        <authorList>
            <person name="Goeker M."/>
        </authorList>
    </citation>
    <scope>NUCLEOTIDE SEQUENCE [LARGE SCALE GENOMIC DNA]</scope>
    <source>
        <strain evidence="2 3">DSM 101688</strain>
    </source>
</reference>
<protein>
    <submittedName>
        <fullName evidence="2">Molybdopterin guanine dinucleotide biosynthesis accessory protein MobB</fullName>
    </submittedName>
</protein>
<keyword evidence="3" id="KW-1185">Reference proteome</keyword>
<proteinExistence type="predicted"/>
<dbReference type="CDD" id="cd03116">
    <property type="entry name" value="MobB"/>
    <property type="match status" value="1"/>
</dbReference>
<dbReference type="EMBL" id="SLZW01000009">
    <property type="protein sequence ID" value="TCS60883.1"/>
    <property type="molecule type" value="Genomic_DNA"/>
</dbReference>
<dbReference type="InterPro" id="IPR052539">
    <property type="entry name" value="MGD_biosynthesis_adapter"/>
</dbReference>
<accession>A0A4R3J7K3</accession>
<dbReference type="InterPro" id="IPR004435">
    <property type="entry name" value="MobB_dom"/>
</dbReference>
<gene>
    <name evidence="2" type="ORF">EDD55_10943</name>
</gene>
<comment type="caution">
    <text evidence="2">The sequence shown here is derived from an EMBL/GenBank/DDBJ whole genome shotgun (WGS) entry which is preliminary data.</text>
</comment>
<dbReference type="PANTHER" id="PTHR40072:SF1">
    <property type="entry name" value="MOLYBDOPTERIN-GUANINE DINUCLEOTIDE BIOSYNTHESIS ADAPTER PROTEIN"/>
    <property type="match status" value="1"/>
</dbReference>
<feature type="domain" description="Molybdopterin-guanine dinucleotide biosynthesis protein B (MobB)" evidence="1">
    <location>
        <begin position="3"/>
        <end position="135"/>
    </location>
</feature>
<dbReference type="InterPro" id="IPR027417">
    <property type="entry name" value="P-loop_NTPase"/>
</dbReference>
<dbReference type="PANTHER" id="PTHR40072">
    <property type="entry name" value="MOLYBDOPTERIN-GUANINE DINUCLEOTIDE BIOSYNTHESIS ADAPTER PROTEIN-RELATED"/>
    <property type="match status" value="1"/>
</dbReference>
<dbReference type="Proteomes" id="UP000295304">
    <property type="component" value="Unassembled WGS sequence"/>
</dbReference>
<dbReference type="SUPFAM" id="SSF52540">
    <property type="entry name" value="P-loop containing nucleoside triphosphate hydrolases"/>
    <property type="match status" value="1"/>
</dbReference>
<dbReference type="GO" id="GO:0005525">
    <property type="term" value="F:GTP binding"/>
    <property type="evidence" value="ECO:0007669"/>
    <property type="project" value="InterPro"/>
</dbReference>
<organism evidence="2 3">
    <name type="scientific">Varunaivibrio sulfuroxidans</name>
    <dbReference type="NCBI Taxonomy" id="1773489"/>
    <lineage>
        <taxon>Bacteria</taxon>
        <taxon>Pseudomonadati</taxon>
        <taxon>Pseudomonadota</taxon>
        <taxon>Alphaproteobacteria</taxon>
        <taxon>Rhodospirillales</taxon>
        <taxon>Magnetovibrionaceae</taxon>
        <taxon>Varunaivibrio</taxon>
    </lineage>
</organism>
<evidence type="ECO:0000313" key="2">
    <source>
        <dbReference type="EMBL" id="TCS60883.1"/>
    </source>
</evidence>
<dbReference type="AlphaFoldDB" id="A0A4R3J7K3"/>